<feature type="transmembrane region" description="Helical" evidence="1">
    <location>
        <begin position="143"/>
        <end position="162"/>
    </location>
</feature>
<comment type="caution">
    <text evidence="3">The sequence shown here is derived from an EMBL/GenBank/DDBJ whole genome shotgun (WGS) entry which is preliminary data.</text>
</comment>
<feature type="transmembrane region" description="Helical" evidence="1">
    <location>
        <begin position="244"/>
        <end position="262"/>
    </location>
</feature>
<feature type="transmembrane region" description="Helical" evidence="1">
    <location>
        <begin position="79"/>
        <end position="101"/>
    </location>
</feature>
<feature type="transmembrane region" description="Helical" evidence="1">
    <location>
        <begin position="168"/>
        <end position="187"/>
    </location>
</feature>
<dbReference type="PANTHER" id="PTHR39430">
    <property type="entry name" value="MEMBRANE-ASSOCIATED PROTEASE-RELATED"/>
    <property type="match status" value="1"/>
</dbReference>
<feature type="transmembrane region" description="Helical" evidence="1">
    <location>
        <begin position="113"/>
        <end position="131"/>
    </location>
</feature>
<dbReference type="Proteomes" id="UP001528411">
    <property type="component" value="Unassembled WGS sequence"/>
</dbReference>
<evidence type="ECO:0000313" key="4">
    <source>
        <dbReference type="Proteomes" id="UP001528411"/>
    </source>
</evidence>
<feature type="transmembrane region" description="Helical" evidence="1">
    <location>
        <begin position="194"/>
        <end position="214"/>
    </location>
</feature>
<dbReference type="EMBL" id="JAQOMS010000002">
    <property type="protein sequence ID" value="MDC2890651.1"/>
    <property type="molecule type" value="Genomic_DNA"/>
</dbReference>
<evidence type="ECO:0000313" key="3">
    <source>
        <dbReference type="EMBL" id="MDC2890651.1"/>
    </source>
</evidence>
<evidence type="ECO:0000259" key="2">
    <source>
        <dbReference type="Pfam" id="PF02517"/>
    </source>
</evidence>
<sequence length="285" mass="32043">MTIMIKIVLACLAIFAGIFAVKFLLFPAVYFIFNMQSGQLKVVEQFTTLMFIGLGYYLYVKYYEKRRPDELTFRASHLFYGAVSGAALISVTSLLLFYLGYYEVVSFQGLEGIPIVGSTILVAAMLEEFLFRGVLFRVIEAHVGTLFSLSFVATLFGLLHLFNENTTVVTAFSVTLLGVFWGGIYVLTRNIWVVGLNHAAWNFSIFSTGIPLSGNEDWRAVAPFESIYNGPLLLTGGEFGPEDSIINIIVLLISVVVIFYFAQKIRLLSALAKIPRRLSWKRRFR</sequence>
<dbReference type="RefSeq" id="WP_272181782.1">
    <property type="nucleotide sequence ID" value="NZ_JAQOMS010000002.1"/>
</dbReference>
<proteinExistence type="predicted"/>
<evidence type="ECO:0000256" key="1">
    <source>
        <dbReference type="SAM" id="Phobius"/>
    </source>
</evidence>
<feature type="transmembrane region" description="Helical" evidence="1">
    <location>
        <begin position="7"/>
        <end position="33"/>
    </location>
</feature>
<keyword evidence="1" id="KW-0472">Membrane</keyword>
<dbReference type="Pfam" id="PF02517">
    <property type="entry name" value="Rce1-like"/>
    <property type="match status" value="1"/>
</dbReference>
<organism evidence="3 4">
    <name type="scientific">Psychrosphaera algicola</name>
    <dbReference type="NCBI Taxonomy" id="3023714"/>
    <lineage>
        <taxon>Bacteria</taxon>
        <taxon>Pseudomonadati</taxon>
        <taxon>Pseudomonadota</taxon>
        <taxon>Gammaproteobacteria</taxon>
        <taxon>Alteromonadales</taxon>
        <taxon>Pseudoalteromonadaceae</taxon>
        <taxon>Psychrosphaera</taxon>
    </lineage>
</organism>
<protein>
    <submittedName>
        <fullName evidence="3">Type II CAAX endopeptidase family protein</fullName>
    </submittedName>
</protein>
<keyword evidence="1" id="KW-1133">Transmembrane helix</keyword>
<accession>A0ABT5FHH1</accession>
<keyword evidence="1" id="KW-0812">Transmembrane</keyword>
<name>A0ABT5FHH1_9GAMM</name>
<feature type="domain" description="CAAX prenyl protease 2/Lysostaphin resistance protein A-like" evidence="2">
    <location>
        <begin position="114"/>
        <end position="203"/>
    </location>
</feature>
<reference evidence="3 4" key="1">
    <citation type="submission" date="2023-01" db="EMBL/GenBank/DDBJ databases">
        <title>Psychrosphaera sp. nov., isolated from marine algae.</title>
        <authorList>
            <person name="Bayburt H."/>
            <person name="Choi B.J."/>
            <person name="Kim J.M."/>
            <person name="Choi D.G."/>
            <person name="Jeon C.O."/>
        </authorList>
    </citation>
    <scope>NUCLEOTIDE SEQUENCE [LARGE SCALE GENOMIC DNA]</scope>
    <source>
        <strain evidence="3 4">G1-22</strain>
    </source>
</reference>
<dbReference type="InterPro" id="IPR003675">
    <property type="entry name" value="Rce1/LyrA-like_dom"/>
</dbReference>
<keyword evidence="4" id="KW-1185">Reference proteome</keyword>
<dbReference type="PANTHER" id="PTHR39430:SF1">
    <property type="entry name" value="PROTEASE"/>
    <property type="match status" value="1"/>
</dbReference>
<feature type="transmembrane region" description="Helical" evidence="1">
    <location>
        <begin position="39"/>
        <end position="59"/>
    </location>
</feature>
<gene>
    <name evidence="3" type="ORF">PN838_20295</name>
</gene>